<name>A0A9D2CTD9_9FIRM</name>
<dbReference type="SUPFAM" id="SSF51215">
    <property type="entry name" value="Regulatory protein AraC"/>
    <property type="match status" value="1"/>
</dbReference>
<dbReference type="InterPro" id="IPR020449">
    <property type="entry name" value="Tscrpt_reg_AraC-type_HTH"/>
</dbReference>
<dbReference type="Gene3D" id="2.60.120.10">
    <property type="entry name" value="Jelly Rolls"/>
    <property type="match status" value="1"/>
</dbReference>
<dbReference type="SUPFAM" id="SSF46689">
    <property type="entry name" value="Homeodomain-like"/>
    <property type="match status" value="1"/>
</dbReference>
<evidence type="ECO:0000313" key="6">
    <source>
        <dbReference type="Proteomes" id="UP000886750"/>
    </source>
</evidence>
<dbReference type="AlphaFoldDB" id="A0A9D2CTD9"/>
<evidence type="ECO:0000256" key="3">
    <source>
        <dbReference type="ARBA" id="ARBA00023163"/>
    </source>
</evidence>
<keyword evidence="1" id="KW-0805">Transcription regulation</keyword>
<dbReference type="InterPro" id="IPR018060">
    <property type="entry name" value="HTH_AraC"/>
</dbReference>
<dbReference type="Pfam" id="PF12833">
    <property type="entry name" value="HTH_18"/>
    <property type="match status" value="1"/>
</dbReference>
<evidence type="ECO:0000256" key="1">
    <source>
        <dbReference type="ARBA" id="ARBA00023015"/>
    </source>
</evidence>
<keyword evidence="3" id="KW-0804">Transcription</keyword>
<dbReference type="SMART" id="SM00342">
    <property type="entry name" value="HTH_ARAC"/>
    <property type="match status" value="1"/>
</dbReference>
<protein>
    <submittedName>
        <fullName evidence="5">AraC family transcriptional regulator</fullName>
    </submittedName>
</protein>
<dbReference type="Pfam" id="PF02311">
    <property type="entry name" value="AraC_binding"/>
    <property type="match status" value="1"/>
</dbReference>
<dbReference type="GO" id="GO:0043565">
    <property type="term" value="F:sequence-specific DNA binding"/>
    <property type="evidence" value="ECO:0007669"/>
    <property type="project" value="InterPro"/>
</dbReference>
<dbReference type="PANTHER" id="PTHR43280:SF2">
    <property type="entry name" value="HTH-TYPE TRANSCRIPTIONAL REGULATOR EXSA"/>
    <property type="match status" value="1"/>
</dbReference>
<dbReference type="Proteomes" id="UP000886750">
    <property type="component" value="Unassembled WGS sequence"/>
</dbReference>
<sequence>MDCMVRSFIYYQHKTGDYILQQKHSSYEMVYYKSGAGSTVIGSEAYAYKPGSIAIISPEMIHDEYHKQDGNLYFCLFTYSDDFPLKDGVYETSGEFRGNIEYLLEMMKEEMAANEFLSKHVIDKIFDLILTLLIQRFSNSRTFAEEDIIVYARNYIRENATRNVNFEILSESLGYSYDRLRHLFVEKYKVGMYEYLLQSRIASAKKMLADTRLSIKEVAKRCGFNSSTRFNVMFKKYMEITPKEYRRKVSNENSSVINLKE</sequence>
<dbReference type="InterPro" id="IPR014710">
    <property type="entry name" value="RmlC-like_jellyroll"/>
</dbReference>
<reference evidence="5" key="2">
    <citation type="submission" date="2021-04" db="EMBL/GenBank/DDBJ databases">
        <authorList>
            <person name="Gilroy R."/>
        </authorList>
    </citation>
    <scope>NUCLEOTIDE SEQUENCE</scope>
    <source>
        <strain evidence="5">1345</strain>
    </source>
</reference>
<dbReference type="PROSITE" id="PS01124">
    <property type="entry name" value="HTH_ARAC_FAMILY_2"/>
    <property type="match status" value="1"/>
</dbReference>
<dbReference type="InterPro" id="IPR009057">
    <property type="entry name" value="Homeodomain-like_sf"/>
</dbReference>
<dbReference type="InterPro" id="IPR037923">
    <property type="entry name" value="HTH-like"/>
</dbReference>
<gene>
    <name evidence="5" type="ORF">H9729_06045</name>
</gene>
<dbReference type="GO" id="GO:0003700">
    <property type="term" value="F:DNA-binding transcription factor activity"/>
    <property type="evidence" value="ECO:0007669"/>
    <property type="project" value="InterPro"/>
</dbReference>
<keyword evidence="2" id="KW-0238">DNA-binding</keyword>
<evidence type="ECO:0000256" key="2">
    <source>
        <dbReference type="ARBA" id="ARBA00023125"/>
    </source>
</evidence>
<comment type="caution">
    <text evidence="5">The sequence shown here is derived from an EMBL/GenBank/DDBJ whole genome shotgun (WGS) entry which is preliminary data.</text>
</comment>
<accession>A0A9D2CTD9</accession>
<proteinExistence type="predicted"/>
<organism evidence="5 6">
    <name type="scientific">Candidatus Borkfalkia excrementigallinarum</name>
    <dbReference type="NCBI Taxonomy" id="2838506"/>
    <lineage>
        <taxon>Bacteria</taxon>
        <taxon>Bacillati</taxon>
        <taxon>Bacillota</taxon>
        <taxon>Clostridia</taxon>
        <taxon>Christensenellales</taxon>
        <taxon>Christensenellaceae</taxon>
        <taxon>Candidatus Borkfalkia</taxon>
    </lineage>
</organism>
<dbReference type="PRINTS" id="PR00032">
    <property type="entry name" value="HTHARAC"/>
</dbReference>
<dbReference type="InterPro" id="IPR003313">
    <property type="entry name" value="AraC-bd"/>
</dbReference>
<feature type="domain" description="HTH araC/xylS-type" evidence="4">
    <location>
        <begin position="150"/>
        <end position="248"/>
    </location>
</feature>
<evidence type="ECO:0000259" key="4">
    <source>
        <dbReference type="PROSITE" id="PS01124"/>
    </source>
</evidence>
<reference evidence="5" key="1">
    <citation type="journal article" date="2021" name="PeerJ">
        <title>Extensive microbial diversity within the chicken gut microbiome revealed by metagenomics and culture.</title>
        <authorList>
            <person name="Gilroy R."/>
            <person name="Ravi A."/>
            <person name="Getino M."/>
            <person name="Pursley I."/>
            <person name="Horton D.L."/>
            <person name="Alikhan N.F."/>
            <person name="Baker D."/>
            <person name="Gharbi K."/>
            <person name="Hall N."/>
            <person name="Watson M."/>
            <person name="Adriaenssens E.M."/>
            <person name="Foster-Nyarko E."/>
            <person name="Jarju S."/>
            <person name="Secka A."/>
            <person name="Antonio M."/>
            <person name="Oren A."/>
            <person name="Chaudhuri R.R."/>
            <person name="La Ragione R."/>
            <person name="Hildebrand F."/>
            <person name="Pallen M.J."/>
        </authorList>
    </citation>
    <scope>NUCLEOTIDE SEQUENCE</scope>
    <source>
        <strain evidence="5">1345</strain>
    </source>
</reference>
<evidence type="ECO:0000313" key="5">
    <source>
        <dbReference type="EMBL" id="HIY97233.1"/>
    </source>
</evidence>
<dbReference type="Gene3D" id="1.10.10.60">
    <property type="entry name" value="Homeodomain-like"/>
    <property type="match status" value="2"/>
</dbReference>
<dbReference type="EMBL" id="DXCQ01000056">
    <property type="protein sequence ID" value="HIY97233.1"/>
    <property type="molecule type" value="Genomic_DNA"/>
</dbReference>
<dbReference type="PANTHER" id="PTHR43280">
    <property type="entry name" value="ARAC-FAMILY TRANSCRIPTIONAL REGULATOR"/>
    <property type="match status" value="1"/>
</dbReference>